<dbReference type="SMART" id="SM00421">
    <property type="entry name" value="HTH_LUXR"/>
    <property type="match status" value="1"/>
</dbReference>
<sequence length="1067" mass="109205">MAGPVTLPPGPGDALPDPGPVLLGRATELAALRAALAGAVGGRAGAVLLSGDAGIGKSRLAGELASAAAAAGARVVVGRCLDTGSAPLPYLPFSEVLAGLQATDRELLAERPALRGLLPGGTPAPERAAADRELDRLAVFDGVAGALRAGAAQAPLLVVLEDLHWADRSSRELLGYLLARLGSQRLLVLATYRSDDLHRRHPLRRTLAELVRLPAVRRLELGPLPAADVLELVRHRASSTGSPLPEETLHRIADRSGGNAFFAEEMVAAGRAELPEAIADVLLTRLDQLSEQARVVLQVASLAERRIPHDLLRDAAGLPADELAAGLREAVSHHVLVPAGAAGDAYAFRHALLREAVHDDLLPGERVRRHARLAELLADRLDEPGAAAELARHAVAAHDLPRALAASVLAAREAQRRHGPAEALLHTERALELWPAVPDPVQVAGVAESVLLRDAAWAAGAAGDPERATALGALAVRVADEREGPLAAAGTRIRYAMRLLDRGAGLEEAIGAAGAAIRLLADEPPGPDLAWAHAVLARALVNADRPEPAWPQARAALAVVDGTDRAALTGAELRDLTAAHADALITLAFCAQTEGDPARARDLLADAAELAAASGSRTVELRTVWNRGVSLLEEGRLDDAVTEFDDGSRRAAGYGLSWVGYGLDFQVVRARVEFQRGGWDAALRIAHGIDPAVPVQITGVPAAAGAMVTVARGDLAAAERLLEQFAPEPPPHEQVPMLLGMVGVEAAWLAGDPGLAARRARAAIDELRREFPLHLGQIALGALGAGAQADLAVAARAEGAPDSAFRAAAAELLGVAEHAAGHGMPRGTTIGPEGRAWLLRARAEIGRATGSTDPDPWTAVVDTFAGYGDGYRAAQARLRRAAVLLARAVGAGRGAAGAAADRRAAADDLASAADTAQRLGARPLASAVAELAGHAGGPGSGGPGSGGPGSGGPGSGGQSSGGQSGAGPGSGGPGSGGQSGGGPSSGDRAGRPSPLTPREHAVLEQVARGLTNRAIGARLFISEKTVSVHLSRVMAKLGASGRAEAVSVAHSRGLIGRLPDQVTRATE</sequence>
<dbReference type="Gene3D" id="1.25.40.10">
    <property type="entry name" value="Tetratricopeptide repeat domain"/>
    <property type="match status" value="1"/>
</dbReference>
<dbReference type="Pfam" id="PF00196">
    <property type="entry name" value="GerE"/>
    <property type="match status" value="1"/>
</dbReference>
<dbReference type="InterPro" id="IPR027417">
    <property type="entry name" value="P-loop_NTPase"/>
</dbReference>
<dbReference type="Proteomes" id="UP001501414">
    <property type="component" value="Unassembled WGS sequence"/>
</dbReference>
<dbReference type="SUPFAM" id="SSF48452">
    <property type="entry name" value="TPR-like"/>
    <property type="match status" value="1"/>
</dbReference>
<feature type="region of interest" description="Disordered" evidence="3">
    <location>
        <begin position="932"/>
        <end position="996"/>
    </location>
</feature>
<dbReference type="InterPro" id="IPR041664">
    <property type="entry name" value="AAA_16"/>
</dbReference>
<accession>A0ABP4IV59</accession>
<dbReference type="InterPro" id="IPR036388">
    <property type="entry name" value="WH-like_DNA-bd_sf"/>
</dbReference>
<evidence type="ECO:0000259" key="4">
    <source>
        <dbReference type="PROSITE" id="PS50043"/>
    </source>
</evidence>
<dbReference type="PRINTS" id="PR00038">
    <property type="entry name" value="HTHLUXR"/>
</dbReference>
<organism evidence="5 6">
    <name type="scientific">Pseudonocardia kongjuensis</name>
    <dbReference type="NCBI Taxonomy" id="102227"/>
    <lineage>
        <taxon>Bacteria</taxon>
        <taxon>Bacillati</taxon>
        <taxon>Actinomycetota</taxon>
        <taxon>Actinomycetes</taxon>
        <taxon>Pseudonocardiales</taxon>
        <taxon>Pseudonocardiaceae</taxon>
        <taxon>Pseudonocardia</taxon>
    </lineage>
</organism>
<reference evidence="6" key="1">
    <citation type="journal article" date="2019" name="Int. J. Syst. Evol. Microbiol.">
        <title>The Global Catalogue of Microorganisms (GCM) 10K type strain sequencing project: providing services to taxonomists for standard genome sequencing and annotation.</title>
        <authorList>
            <consortium name="The Broad Institute Genomics Platform"/>
            <consortium name="The Broad Institute Genome Sequencing Center for Infectious Disease"/>
            <person name="Wu L."/>
            <person name="Ma J."/>
        </authorList>
    </citation>
    <scope>NUCLEOTIDE SEQUENCE [LARGE SCALE GENOMIC DNA]</scope>
    <source>
        <strain evidence="6">JCM 11896</strain>
    </source>
</reference>
<comment type="caution">
    <text evidence="5">The sequence shown here is derived from an EMBL/GenBank/DDBJ whole genome shotgun (WGS) entry which is preliminary data.</text>
</comment>
<feature type="domain" description="HTH luxR-type" evidence="4">
    <location>
        <begin position="988"/>
        <end position="1053"/>
    </location>
</feature>
<keyword evidence="6" id="KW-1185">Reference proteome</keyword>
<evidence type="ECO:0000256" key="3">
    <source>
        <dbReference type="SAM" id="MobiDB-lite"/>
    </source>
</evidence>
<evidence type="ECO:0000256" key="2">
    <source>
        <dbReference type="ARBA" id="ARBA00022840"/>
    </source>
</evidence>
<dbReference type="SUPFAM" id="SSF46894">
    <property type="entry name" value="C-terminal effector domain of the bipartite response regulators"/>
    <property type="match status" value="1"/>
</dbReference>
<dbReference type="PANTHER" id="PTHR16305:SF35">
    <property type="entry name" value="TRANSCRIPTIONAL ACTIVATOR DOMAIN"/>
    <property type="match status" value="1"/>
</dbReference>
<dbReference type="PROSITE" id="PS00622">
    <property type="entry name" value="HTH_LUXR_1"/>
    <property type="match status" value="1"/>
</dbReference>
<dbReference type="PANTHER" id="PTHR16305">
    <property type="entry name" value="TESTICULAR SOLUBLE ADENYLYL CYCLASE"/>
    <property type="match status" value="1"/>
</dbReference>
<dbReference type="InterPro" id="IPR011990">
    <property type="entry name" value="TPR-like_helical_dom_sf"/>
</dbReference>
<protein>
    <submittedName>
        <fullName evidence="5">Helix-turn-helix transcriptional regulator</fullName>
    </submittedName>
</protein>
<dbReference type="InterPro" id="IPR016032">
    <property type="entry name" value="Sig_transdc_resp-reg_C-effctor"/>
</dbReference>
<dbReference type="SUPFAM" id="SSF52540">
    <property type="entry name" value="P-loop containing nucleoside triphosphate hydrolases"/>
    <property type="match status" value="1"/>
</dbReference>
<feature type="compositionally biased region" description="Gly residues" evidence="3">
    <location>
        <begin position="934"/>
        <end position="984"/>
    </location>
</feature>
<evidence type="ECO:0000313" key="5">
    <source>
        <dbReference type="EMBL" id="GAA1399769.1"/>
    </source>
</evidence>
<keyword evidence="1" id="KW-0547">Nucleotide-binding</keyword>
<dbReference type="CDD" id="cd06170">
    <property type="entry name" value="LuxR_C_like"/>
    <property type="match status" value="1"/>
</dbReference>
<dbReference type="Gene3D" id="1.10.10.10">
    <property type="entry name" value="Winged helix-like DNA-binding domain superfamily/Winged helix DNA-binding domain"/>
    <property type="match status" value="1"/>
</dbReference>
<dbReference type="InterPro" id="IPR000792">
    <property type="entry name" value="Tscrpt_reg_LuxR_C"/>
</dbReference>
<proteinExistence type="predicted"/>
<dbReference type="PROSITE" id="PS50043">
    <property type="entry name" value="HTH_LUXR_2"/>
    <property type="match status" value="1"/>
</dbReference>
<dbReference type="RefSeq" id="WP_344027970.1">
    <property type="nucleotide sequence ID" value="NZ_BAAAJK010000048.1"/>
</dbReference>
<evidence type="ECO:0000256" key="1">
    <source>
        <dbReference type="ARBA" id="ARBA00022741"/>
    </source>
</evidence>
<gene>
    <name evidence="5" type="ORF">GCM10009613_55910</name>
</gene>
<evidence type="ECO:0000313" key="6">
    <source>
        <dbReference type="Proteomes" id="UP001501414"/>
    </source>
</evidence>
<name>A0ABP4IV59_9PSEU</name>
<keyword evidence="2" id="KW-0067">ATP-binding</keyword>
<dbReference type="Pfam" id="PF13191">
    <property type="entry name" value="AAA_16"/>
    <property type="match status" value="1"/>
</dbReference>
<dbReference type="EMBL" id="BAAAJK010000048">
    <property type="protein sequence ID" value="GAA1399769.1"/>
    <property type="molecule type" value="Genomic_DNA"/>
</dbReference>